<dbReference type="RefSeq" id="XP_003737366.1">
    <property type="nucleotide sequence ID" value="XM_003737318.1"/>
</dbReference>
<dbReference type="CDD" id="cd00096">
    <property type="entry name" value="Ig"/>
    <property type="match status" value="1"/>
</dbReference>
<dbReference type="PROSITE" id="PS50835">
    <property type="entry name" value="IG_LIKE"/>
    <property type="match status" value="2"/>
</dbReference>
<feature type="region of interest" description="Disordered" evidence="1">
    <location>
        <begin position="48"/>
        <end position="71"/>
    </location>
</feature>
<feature type="domain" description="Ig-like" evidence="2">
    <location>
        <begin position="227"/>
        <end position="326"/>
    </location>
</feature>
<dbReference type="PANTHER" id="PTHR23279">
    <property type="entry name" value="DEFECTIVE PROBOSCIS EXTENSION RESPONSE DPR -RELATED"/>
    <property type="match status" value="1"/>
</dbReference>
<dbReference type="Pfam" id="PF13927">
    <property type="entry name" value="Ig_3"/>
    <property type="match status" value="1"/>
</dbReference>
<dbReference type="InterPro" id="IPR003598">
    <property type="entry name" value="Ig_sub2"/>
</dbReference>
<dbReference type="InterPro" id="IPR013783">
    <property type="entry name" value="Ig-like_fold"/>
</dbReference>
<feature type="domain" description="Ig-like" evidence="2">
    <location>
        <begin position="119"/>
        <end position="217"/>
    </location>
</feature>
<dbReference type="InterPro" id="IPR036179">
    <property type="entry name" value="Ig-like_dom_sf"/>
</dbReference>
<protein>
    <submittedName>
        <fullName evidence="4">Zwei Ig domain protein zig-8</fullName>
    </submittedName>
</protein>
<dbReference type="GO" id="GO:0032589">
    <property type="term" value="C:neuron projection membrane"/>
    <property type="evidence" value="ECO:0007669"/>
    <property type="project" value="TreeGrafter"/>
</dbReference>
<dbReference type="SUPFAM" id="SSF48726">
    <property type="entry name" value="Immunoglobulin"/>
    <property type="match status" value="2"/>
</dbReference>
<dbReference type="SMART" id="SM00409">
    <property type="entry name" value="IG"/>
    <property type="match status" value="2"/>
</dbReference>
<dbReference type="SMART" id="SM00408">
    <property type="entry name" value="IGc2"/>
    <property type="match status" value="2"/>
</dbReference>
<dbReference type="Pfam" id="PF07686">
    <property type="entry name" value="V-set"/>
    <property type="match status" value="1"/>
</dbReference>
<organism evidence="3 4">
    <name type="scientific">Galendromus occidentalis</name>
    <name type="common">western predatory mite</name>
    <dbReference type="NCBI Taxonomy" id="34638"/>
    <lineage>
        <taxon>Eukaryota</taxon>
        <taxon>Metazoa</taxon>
        <taxon>Ecdysozoa</taxon>
        <taxon>Arthropoda</taxon>
        <taxon>Chelicerata</taxon>
        <taxon>Arachnida</taxon>
        <taxon>Acari</taxon>
        <taxon>Parasitiformes</taxon>
        <taxon>Mesostigmata</taxon>
        <taxon>Gamasina</taxon>
        <taxon>Phytoseioidea</taxon>
        <taxon>Phytoseiidae</taxon>
        <taxon>Typhlodrominae</taxon>
        <taxon>Galendromus</taxon>
    </lineage>
</organism>
<dbReference type="Proteomes" id="UP000694867">
    <property type="component" value="Unplaced"/>
</dbReference>
<dbReference type="AlphaFoldDB" id="A0AAJ6QM56"/>
<evidence type="ECO:0000256" key="1">
    <source>
        <dbReference type="SAM" id="MobiDB-lite"/>
    </source>
</evidence>
<evidence type="ECO:0000313" key="3">
    <source>
        <dbReference type="Proteomes" id="UP000694867"/>
    </source>
</evidence>
<dbReference type="Gene3D" id="2.60.40.10">
    <property type="entry name" value="Immunoglobulins"/>
    <property type="match status" value="2"/>
</dbReference>
<feature type="compositionally biased region" description="Basic and acidic residues" evidence="1">
    <location>
        <begin position="55"/>
        <end position="64"/>
    </location>
</feature>
<dbReference type="PANTHER" id="PTHR23279:SF46">
    <property type="entry name" value="DEFECTIVE PROBOSCIS EXTENSION RESPONSE 10, ISOFORM A-RELATED"/>
    <property type="match status" value="1"/>
</dbReference>
<sequence length="380" mass="42785">MYFYILPSEIGLPSEVRKVENLKKPPFLLDQKKPDQIEAKINVSLKATGSPLARSEARTKETHGKHSGSTATKKLRETMLRLAGRHVSHHRLMMSSENDVDIDALNHLNHLGRQERERPVINESLTPVNITGQLGATVYLHCVVHNLGQKTVTWLRRSDYHILTVGMMTYTTDERFSAVRGDGINDRDDWMLQIRAAQKADEDEYECQVNTQHPIISIIVKLNVLSPHAMILESPELYVNSGSTINLTCVIHDRPQPLAHIFWYHGDKVINYEPHSYITMLPPSRTRPDQDRSSTQMSRLLIHNADKHHTGKYTCAPVDSTPASVHVHVLHAEEHLARKSHEASAAAPTSNPQWSTSVVHAGLPLLALELLFLLVVARTT</sequence>
<dbReference type="InterPro" id="IPR003599">
    <property type="entry name" value="Ig_sub"/>
</dbReference>
<name>A0AAJ6QM56_9ACAR</name>
<dbReference type="InterPro" id="IPR007110">
    <property type="entry name" value="Ig-like_dom"/>
</dbReference>
<gene>
    <name evidence="4" type="primary">LOC100900514</name>
</gene>
<dbReference type="KEGG" id="goe:100900514"/>
<reference evidence="4" key="1">
    <citation type="submission" date="2025-08" db="UniProtKB">
        <authorList>
            <consortium name="RefSeq"/>
        </authorList>
    </citation>
    <scope>IDENTIFICATION</scope>
</reference>
<dbReference type="GeneID" id="100900514"/>
<evidence type="ECO:0000259" key="2">
    <source>
        <dbReference type="PROSITE" id="PS50835"/>
    </source>
</evidence>
<proteinExistence type="predicted"/>
<dbReference type="InterPro" id="IPR013106">
    <property type="entry name" value="Ig_V-set"/>
</dbReference>
<dbReference type="InterPro" id="IPR037448">
    <property type="entry name" value="Zig-8"/>
</dbReference>
<accession>A0AAJ6QM56</accession>
<keyword evidence="3" id="KW-1185">Reference proteome</keyword>
<evidence type="ECO:0000313" key="4">
    <source>
        <dbReference type="RefSeq" id="XP_003737366.1"/>
    </source>
</evidence>
<dbReference type="GO" id="GO:0050808">
    <property type="term" value="P:synapse organization"/>
    <property type="evidence" value="ECO:0007669"/>
    <property type="project" value="TreeGrafter"/>
</dbReference>